<dbReference type="UniPathway" id="UPA00193"/>
<reference evidence="13" key="1">
    <citation type="submission" date="2025-08" db="UniProtKB">
        <authorList>
            <consortium name="RefSeq"/>
        </authorList>
    </citation>
    <scope>IDENTIFICATION</scope>
    <source>
        <strain evidence="13">Airmid</strain>
    </source>
</reference>
<keyword evidence="9 10" id="KW-0663">Pyridoxal phosphate</keyword>
<dbReference type="PANTHER" id="PTHR11680">
    <property type="entry name" value="SERINE HYDROXYMETHYLTRANSFERASE"/>
    <property type="match status" value="1"/>
</dbReference>
<evidence type="ECO:0000256" key="6">
    <source>
        <dbReference type="ARBA" id="ARBA00016846"/>
    </source>
</evidence>
<dbReference type="Gene3D" id="3.90.1150.10">
    <property type="entry name" value="Aspartate Aminotransferase, domain 1"/>
    <property type="match status" value="1"/>
</dbReference>
<organism evidence="12 13">
    <name type="scientific">Dermatophagoides pteronyssinus</name>
    <name type="common">European house dust mite</name>
    <dbReference type="NCBI Taxonomy" id="6956"/>
    <lineage>
        <taxon>Eukaryota</taxon>
        <taxon>Metazoa</taxon>
        <taxon>Ecdysozoa</taxon>
        <taxon>Arthropoda</taxon>
        <taxon>Chelicerata</taxon>
        <taxon>Arachnida</taxon>
        <taxon>Acari</taxon>
        <taxon>Acariformes</taxon>
        <taxon>Sarcoptiformes</taxon>
        <taxon>Astigmata</taxon>
        <taxon>Psoroptidia</taxon>
        <taxon>Analgoidea</taxon>
        <taxon>Pyroglyphidae</taxon>
        <taxon>Dermatophagoidinae</taxon>
        <taxon>Dermatophagoides</taxon>
    </lineage>
</organism>
<comment type="similarity">
    <text evidence="4 10">Belongs to the SHMT family.</text>
</comment>
<evidence type="ECO:0000313" key="13">
    <source>
        <dbReference type="RefSeq" id="XP_027202484.1"/>
    </source>
</evidence>
<dbReference type="FunFam" id="3.40.640.10:FF:000097">
    <property type="entry name" value="Serine hydroxymethyltransferase"/>
    <property type="match status" value="1"/>
</dbReference>
<keyword evidence="7 10" id="KW-0554">One-carbon metabolism</keyword>
<comment type="function">
    <text evidence="2 10">Interconversion of serine and glycine.</text>
</comment>
<dbReference type="InterPro" id="IPR019798">
    <property type="entry name" value="Ser_HO-MeTrfase_PLP_BS"/>
</dbReference>
<evidence type="ECO:0000256" key="8">
    <source>
        <dbReference type="ARBA" id="ARBA00022679"/>
    </source>
</evidence>
<dbReference type="CDD" id="cd00378">
    <property type="entry name" value="SHMT"/>
    <property type="match status" value="1"/>
</dbReference>
<dbReference type="GO" id="GO:0035999">
    <property type="term" value="P:tetrahydrofolate interconversion"/>
    <property type="evidence" value="ECO:0007669"/>
    <property type="project" value="UniProtKB-UniPathway"/>
</dbReference>
<dbReference type="InParanoid" id="A0A6P6YCS7"/>
<dbReference type="KEGG" id="dpte:113796412"/>
<sequence>MFSSCFRLHPFVVFSRLASNQASLFSSTCSASNFSTLSSSSYLLTTSSVLQQQRPNNNLISSRSIHSSSSLSKMSAKVTEGKGILWQTLDEGDPELYEIIKKEKDRQKRGLEMIASENITSVGVLHALSTCLHNKYAEGYPGARYYGGNEHIDEIELLAQKRSLEAYGLNSDEWGVNVQPYSGSPANLAALTALAGHQGRIMGLDLPDGGHLTHGFQTDKKKISCTSLFFESMPYRIRTDTGLIDYDQLEITAKLFRPKLIIAGISCYPRHLDYERFRKIADSVDAYLMADMAHVSGLVATGFAPSPFKYADVVTTTTHKTLRGPRAAVIFYRKGVRSVTKKGEKILYDLEDKVNQTVFPGLQGGPHQNAIAGIATAMKQATSSEFKEYQQQVVKNAAKLAEELMAKGYTITTGGTENHLVCVDLRPLGVNGARAEKVLEDVEIACNKNTVPGDKSALNPGGIRLGTPALTTRGLNENDMVKVVEFIDRGIKLAKKITTAAPGKLLKDFMITLKTDEFQQQIAELRSDVEKFARSFPLPGYDDY</sequence>
<comment type="catalytic activity">
    <reaction evidence="10">
        <text>(6R)-5,10-methylene-5,6,7,8-tetrahydrofolate + glycine + H2O = (6S)-5,6,7,8-tetrahydrofolate + L-serine</text>
        <dbReference type="Rhea" id="RHEA:15481"/>
        <dbReference type="ChEBI" id="CHEBI:15377"/>
        <dbReference type="ChEBI" id="CHEBI:15636"/>
        <dbReference type="ChEBI" id="CHEBI:33384"/>
        <dbReference type="ChEBI" id="CHEBI:57305"/>
        <dbReference type="ChEBI" id="CHEBI:57453"/>
        <dbReference type="EC" id="2.1.2.1"/>
    </reaction>
</comment>
<dbReference type="OrthoDB" id="10265628at2759"/>
<keyword evidence="12" id="KW-1185">Reference proteome</keyword>
<proteinExistence type="inferred from homology"/>
<evidence type="ECO:0000256" key="1">
    <source>
        <dbReference type="ARBA" id="ARBA00001933"/>
    </source>
</evidence>
<dbReference type="Pfam" id="PF00464">
    <property type="entry name" value="SHMT"/>
    <property type="match status" value="1"/>
</dbReference>
<dbReference type="GO" id="GO:0019264">
    <property type="term" value="P:glycine biosynthetic process from serine"/>
    <property type="evidence" value="ECO:0007669"/>
    <property type="project" value="InterPro"/>
</dbReference>
<dbReference type="InterPro" id="IPR015421">
    <property type="entry name" value="PyrdxlP-dep_Trfase_major"/>
</dbReference>
<comment type="pathway">
    <text evidence="3 10">One-carbon metabolism; tetrahydrofolate interconversion.</text>
</comment>
<dbReference type="InterPro" id="IPR039429">
    <property type="entry name" value="SHMT-like_dom"/>
</dbReference>
<dbReference type="EC" id="2.1.2.1" evidence="5 10"/>
<dbReference type="Gene3D" id="3.40.640.10">
    <property type="entry name" value="Type I PLP-dependent aspartate aminotransferase-like (Major domain)"/>
    <property type="match status" value="1"/>
</dbReference>
<dbReference type="InterPro" id="IPR001085">
    <property type="entry name" value="Ser_HO-MeTrfase"/>
</dbReference>
<dbReference type="InterPro" id="IPR015422">
    <property type="entry name" value="PyrdxlP-dep_Trfase_small"/>
</dbReference>
<dbReference type="AlphaFoldDB" id="A0A6P6YCS7"/>
<keyword evidence="8 10" id="KW-0808">Transferase</keyword>
<evidence type="ECO:0000256" key="9">
    <source>
        <dbReference type="ARBA" id="ARBA00022898"/>
    </source>
</evidence>
<protein>
    <recommendedName>
        <fullName evidence="6 10">Serine hydroxymethyltransferase</fullName>
        <ecNumber evidence="5 10">2.1.2.1</ecNumber>
    </recommendedName>
</protein>
<evidence type="ECO:0000259" key="11">
    <source>
        <dbReference type="Pfam" id="PF00464"/>
    </source>
</evidence>
<evidence type="ECO:0000256" key="2">
    <source>
        <dbReference type="ARBA" id="ARBA00002224"/>
    </source>
</evidence>
<dbReference type="HAMAP" id="MF_00051">
    <property type="entry name" value="SHMT"/>
    <property type="match status" value="1"/>
</dbReference>
<evidence type="ECO:0000256" key="4">
    <source>
        <dbReference type="ARBA" id="ARBA00006376"/>
    </source>
</evidence>
<dbReference type="Proteomes" id="UP000515146">
    <property type="component" value="Unplaced"/>
</dbReference>
<dbReference type="FunCoup" id="A0A6P6YCS7">
    <property type="interactions" value="1130"/>
</dbReference>
<dbReference type="InterPro" id="IPR049943">
    <property type="entry name" value="Ser_HO-MeTrfase-like"/>
</dbReference>
<dbReference type="PANTHER" id="PTHR11680:SF59">
    <property type="entry name" value="SERINE HYDROXYMETHYLTRANSFERASE, CYTOSOLIC"/>
    <property type="match status" value="1"/>
</dbReference>
<dbReference type="GO" id="GO:0005739">
    <property type="term" value="C:mitochondrion"/>
    <property type="evidence" value="ECO:0007669"/>
    <property type="project" value="TreeGrafter"/>
</dbReference>
<accession>A0A6P6YCS7</accession>
<evidence type="ECO:0000256" key="3">
    <source>
        <dbReference type="ARBA" id="ARBA00004777"/>
    </source>
</evidence>
<evidence type="ECO:0000256" key="10">
    <source>
        <dbReference type="RuleBase" id="RU000585"/>
    </source>
</evidence>
<evidence type="ECO:0000256" key="5">
    <source>
        <dbReference type="ARBA" id="ARBA00012256"/>
    </source>
</evidence>
<comment type="cofactor">
    <cofactor evidence="1 10">
        <name>pyridoxal 5'-phosphate</name>
        <dbReference type="ChEBI" id="CHEBI:597326"/>
    </cofactor>
</comment>
<dbReference type="SUPFAM" id="SSF53383">
    <property type="entry name" value="PLP-dependent transferases"/>
    <property type="match status" value="1"/>
</dbReference>
<dbReference type="InterPro" id="IPR015424">
    <property type="entry name" value="PyrdxlP-dep_Trfase"/>
</dbReference>
<dbReference type="CTD" id="31524"/>
<dbReference type="PROSITE" id="PS00096">
    <property type="entry name" value="SHMT"/>
    <property type="match status" value="1"/>
</dbReference>
<dbReference type="RefSeq" id="XP_027202484.1">
    <property type="nucleotide sequence ID" value="XM_027346683.1"/>
</dbReference>
<dbReference type="OMA" id="CQFANVQ"/>
<dbReference type="GO" id="GO:0030170">
    <property type="term" value="F:pyridoxal phosphate binding"/>
    <property type="evidence" value="ECO:0007669"/>
    <property type="project" value="InterPro"/>
</dbReference>
<evidence type="ECO:0000256" key="7">
    <source>
        <dbReference type="ARBA" id="ARBA00022563"/>
    </source>
</evidence>
<dbReference type="GO" id="GO:0004372">
    <property type="term" value="F:glycine hydroxymethyltransferase activity"/>
    <property type="evidence" value="ECO:0007669"/>
    <property type="project" value="UniProtKB-EC"/>
</dbReference>
<name>A0A6P6YCS7_DERPT</name>
<feature type="domain" description="Serine hydroxymethyltransferase-like" evidence="11">
    <location>
        <begin position="89"/>
        <end position="487"/>
    </location>
</feature>
<evidence type="ECO:0000313" key="12">
    <source>
        <dbReference type="Proteomes" id="UP000515146"/>
    </source>
</evidence>
<gene>
    <name evidence="13" type="primary">LOC113796412</name>
</gene>
<dbReference type="GO" id="GO:0005634">
    <property type="term" value="C:nucleus"/>
    <property type="evidence" value="ECO:0007669"/>
    <property type="project" value="TreeGrafter"/>
</dbReference>
<dbReference type="NCBIfam" id="NF000586">
    <property type="entry name" value="PRK00011.1"/>
    <property type="match status" value="1"/>
</dbReference>